<evidence type="ECO:0000313" key="1">
    <source>
        <dbReference type="EMBL" id="JAH52736.1"/>
    </source>
</evidence>
<dbReference type="AlphaFoldDB" id="A0A0E9TGP1"/>
<proteinExistence type="predicted"/>
<dbReference type="EMBL" id="GBXM01055841">
    <property type="protein sequence ID" value="JAH52736.1"/>
    <property type="molecule type" value="Transcribed_RNA"/>
</dbReference>
<reference evidence="1" key="1">
    <citation type="submission" date="2014-11" db="EMBL/GenBank/DDBJ databases">
        <authorList>
            <person name="Amaro Gonzalez C."/>
        </authorList>
    </citation>
    <scope>NUCLEOTIDE SEQUENCE</scope>
</reference>
<accession>A0A0E9TGP1</accession>
<organism evidence="1">
    <name type="scientific">Anguilla anguilla</name>
    <name type="common">European freshwater eel</name>
    <name type="synonym">Muraena anguilla</name>
    <dbReference type="NCBI Taxonomy" id="7936"/>
    <lineage>
        <taxon>Eukaryota</taxon>
        <taxon>Metazoa</taxon>
        <taxon>Chordata</taxon>
        <taxon>Craniata</taxon>
        <taxon>Vertebrata</taxon>
        <taxon>Euteleostomi</taxon>
        <taxon>Actinopterygii</taxon>
        <taxon>Neopterygii</taxon>
        <taxon>Teleostei</taxon>
        <taxon>Anguilliformes</taxon>
        <taxon>Anguillidae</taxon>
        <taxon>Anguilla</taxon>
    </lineage>
</organism>
<name>A0A0E9TGP1_ANGAN</name>
<reference evidence="1" key="2">
    <citation type="journal article" date="2015" name="Fish Shellfish Immunol.">
        <title>Early steps in the European eel (Anguilla anguilla)-Vibrio vulnificus interaction in the gills: Role of the RtxA13 toxin.</title>
        <authorList>
            <person name="Callol A."/>
            <person name="Pajuelo D."/>
            <person name="Ebbesson L."/>
            <person name="Teles M."/>
            <person name="MacKenzie S."/>
            <person name="Amaro C."/>
        </authorList>
    </citation>
    <scope>NUCLEOTIDE SEQUENCE</scope>
</reference>
<sequence>MLSWNTSKPIFPKACNNSVNLLRVLF</sequence>
<protein>
    <submittedName>
        <fullName evidence="1">Uncharacterized protein</fullName>
    </submittedName>
</protein>